<proteinExistence type="predicted"/>
<evidence type="ECO:0000256" key="1">
    <source>
        <dbReference type="SAM" id="MobiDB-lite"/>
    </source>
</evidence>
<feature type="region of interest" description="Disordered" evidence="1">
    <location>
        <begin position="44"/>
        <end position="99"/>
    </location>
</feature>
<reference evidence="2" key="1">
    <citation type="journal article" date="2020" name="Fungal Divers.">
        <title>Resolving the Mortierellaceae phylogeny through synthesis of multi-gene phylogenetics and phylogenomics.</title>
        <authorList>
            <person name="Vandepol N."/>
            <person name="Liber J."/>
            <person name="Desiro A."/>
            <person name="Na H."/>
            <person name="Kennedy M."/>
            <person name="Barry K."/>
            <person name="Grigoriev I.V."/>
            <person name="Miller A.N."/>
            <person name="O'Donnell K."/>
            <person name="Stajich J.E."/>
            <person name="Bonito G."/>
        </authorList>
    </citation>
    <scope>NUCLEOTIDE SEQUENCE</scope>
    <source>
        <strain evidence="2">NVP1</strain>
    </source>
</reference>
<dbReference type="AlphaFoldDB" id="A0A9P5SR41"/>
<sequence length="99" mass="10296">MARTGQSFGAHYGGSMAEDPEEGIASKYTALICLNGERDSDVLGGETVFNPKGKKSIPTSLTRSTGPGEESASNGRGPRKGAGGAFQSRTEARIELCKC</sequence>
<evidence type="ECO:0000313" key="3">
    <source>
        <dbReference type="Proteomes" id="UP000696485"/>
    </source>
</evidence>
<dbReference type="Proteomes" id="UP000696485">
    <property type="component" value="Unassembled WGS sequence"/>
</dbReference>
<keyword evidence="3" id="KW-1185">Reference proteome</keyword>
<dbReference type="EMBL" id="JAAAUY010000208">
    <property type="protein sequence ID" value="KAF9333341.1"/>
    <property type="molecule type" value="Genomic_DNA"/>
</dbReference>
<evidence type="ECO:0000313" key="2">
    <source>
        <dbReference type="EMBL" id="KAF9333341.1"/>
    </source>
</evidence>
<comment type="caution">
    <text evidence="2">The sequence shown here is derived from an EMBL/GenBank/DDBJ whole genome shotgun (WGS) entry which is preliminary data.</text>
</comment>
<accession>A0A9P5SR41</accession>
<gene>
    <name evidence="2" type="ORF">BG006_003756</name>
</gene>
<name>A0A9P5SR41_9FUNG</name>
<protein>
    <submittedName>
        <fullName evidence="2">Uncharacterized protein</fullName>
    </submittedName>
</protein>
<organism evidence="2 3">
    <name type="scientific">Podila minutissima</name>
    <dbReference type="NCBI Taxonomy" id="64525"/>
    <lineage>
        <taxon>Eukaryota</taxon>
        <taxon>Fungi</taxon>
        <taxon>Fungi incertae sedis</taxon>
        <taxon>Mucoromycota</taxon>
        <taxon>Mortierellomycotina</taxon>
        <taxon>Mortierellomycetes</taxon>
        <taxon>Mortierellales</taxon>
        <taxon>Mortierellaceae</taxon>
        <taxon>Podila</taxon>
    </lineage>
</organism>
<feature type="compositionally biased region" description="Basic and acidic residues" evidence="1">
    <location>
        <begin position="90"/>
        <end position="99"/>
    </location>
</feature>